<dbReference type="PANTHER" id="PTHR45436:SF5">
    <property type="entry name" value="SENSOR HISTIDINE KINASE TRCS"/>
    <property type="match status" value="1"/>
</dbReference>
<comment type="subcellular location">
    <subcellularLocation>
        <location evidence="2">Cell membrane</location>
    </subcellularLocation>
</comment>
<evidence type="ECO:0000256" key="8">
    <source>
        <dbReference type="ARBA" id="ARBA00022989"/>
    </source>
</evidence>
<dbReference type="PROSITE" id="PS50885">
    <property type="entry name" value="HAMP"/>
    <property type="match status" value="1"/>
</dbReference>
<dbReference type="EC" id="2.7.13.3" evidence="3"/>
<dbReference type="InterPro" id="IPR003661">
    <property type="entry name" value="HisK_dim/P_dom"/>
</dbReference>
<dbReference type="SUPFAM" id="SSF47384">
    <property type="entry name" value="Homodimeric domain of signal transducing histidine kinase"/>
    <property type="match status" value="1"/>
</dbReference>
<reference evidence="16" key="1">
    <citation type="journal article" date="2019" name="Int. J. Syst. Evol. Microbiol.">
        <title>The Global Catalogue of Microorganisms (GCM) 10K type strain sequencing project: providing services to taxonomists for standard genome sequencing and annotation.</title>
        <authorList>
            <consortium name="The Broad Institute Genomics Platform"/>
            <consortium name="The Broad Institute Genome Sequencing Center for Infectious Disease"/>
            <person name="Wu L."/>
            <person name="Ma J."/>
        </authorList>
    </citation>
    <scope>NUCLEOTIDE SEQUENCE [LARGE SCALE GENOMIC DNA]</scope>
    <source>
        <strain evidence="16">JCM 30742</strain>
    </source>
</reference>
<dbReference type="Proteomes" id="UP001500752">
    <property type="component" value="Unassembled WGS sequence"/>
</dbReference>
<dbReference type="Gene3D" id="6.10.340.10">
    <property type="match status" value="1"/>
</dbReference>
<comment type="catalytic activity">
    <reaction evidence="1">
        <text>ATP + protein L-histidine = ADP + protein N-phospho-L-histidine.</text>
        <dbReference type="EC" id="2.7.13.3"/>
    </reaction>
</comment>
<name>A0ABP7C3J0_9MICC</name>
<evidence type="ECO:0000256" key="1">
    <source>
        <dbReference type="ARBA" id="ARBA00000085"/>
    </source>
</evidence>
<proteinExistence type="predicted"/>
<feature type="region of interest" description="Disordered" evidence="11">
    <location>
        <begin position="486"/>
        <end position="515"/>
    </location>
</feature>
<evidence type="ECO:0000256" key="4">
    <source>
        <dbReference type="ARBA" id="ARBA00022553"/>
    </source>
</evidence>
<gene>
    <name evidence="15" type="ORF">GCM10023081_16260</name>
</gene>
<evidence type="ECO:0000256" key="9">
    <source>
        <dbReference type="ARBA" id="ARBA00023012"/>
    </source>
</evidence>
<dbReference type="SMART" id="SM00387">
    <property type="entry name" value="HATPase_c"/>
    <property type="match status" value="1"/>
</dbReference>
<dbReference type="EMBL" id="BAABEO010000009">
    <property type="protein sequence ID" value="GAA3678718.1"/>
    <property type="molecule type" value="Genomic_DNA"/>
</dbReference>
<dbReference type="Pfam" id="PF02518">
    <property type="entry name" value="HATPase_c"/>
    <property type="match status" value="1"/>
</dbReference>
<evidence type="ECO:0000256" key="2">
    <source>
        <dbReference type="ARBA" id="ARBA00004236"/>
    </source>
</evidence>
<keyword evidence="8 12" id="KW-1133">Transmembrane helix</keyword>
<dbReference type="PRINTS" id="PR00344">
    <property type="entry name" value="BCTRLSENSOR"/>
</dbReference>
<dbReference type="InterPro" id="IPR050428">
    <property type="entry name" value="TCS_sensor_his_kinase"/>
</dbReference>
<dbReference type="Gene3D" id="1.10.287.130">
    <property type="match status" value="1"/>
</dbReference>
<evidence type="ECO:0000256" key="5">
    <source>
        <dbReference type="ARBA" id="ARBA00022679"/>
    </source>
</evidence>
<dbReference type="SUPFAM" id="SSF55874">
    <property type="entry name" value="ATPase domain of HSP90 chaperone/DNA topoisomerase II/histidine kinase"/>
    <property type="match status" value="1"/>
</dbReference>
<dbReference type="GO" id="GO:0016301">
    <property type="term" value="F:kinase activity"/>
    <property type="evidence" value="ECO:0007669"/>
    <property type="project" value="UniProtKB-KW"/>
</dbReference>
<dbReference type="RefSeq" id="WP_345149893.1">
    <property type="nucleotide sequence ID" value="NZ_BAABEO010000009.1"/>
</dbReference>
<keyword evidence="6 12" id="KW-0812">Transmembrane</keyword>
<dbReference type="Pfam" id="PF00512">
    <property type="entry name" value="HisKA"/>
    <property type="match status" value="1"/>
</dbReference>
<evidence type="ECO:0000256" key="6">
    <source>
        <dbReference type="ARBA" id="ARBA00022692"/>
    </source>
</evidence>
<feature type="compositionally biased region" description="Pro residues" evidence="11">
    <location>
        <begin position="489"/>
        <end position="499"/>
    </location>
</feature>
<evidence type="ECO:0000256" key="10">
    <source>
        <dbReference type="ARBA" id="ARBA00023136"/>
    </source>
</evidence>
<dbReference type="PANTHER" id="PTHR45436">
    <property type="entry name" value="SENSOR HISTIDINE KINASE YKOH"/>
    <property type="match status" value="1"/>
</dbReference>
<evidence type="ECO:0000256" key="7">
    <source>
        <dbReference type="ARBA" id="ARBA00022777"/>
    </source>
</evidence>
<dbReference type="InterPro" id="IPR003594">
    <property type="entry name" value="HATPase_dom"/>
</dbReference>
<evidence type="ECO:0000256" key="12">
    <source>
        <dbReference type="SAM" id="Phobius"/>
    </source>
</evidence>
<keyword evidence="10 12" id="KW-0472">Membrane</keyword>
<feature type="transmembrane region" description="Helical" evidence="12">
    <location>
        <begin position="21"/>
        <end position="41"/>
    </location>
</feature>
<dbReference type="PROSITE" id="PS50109">
    <property type="entry name" value="HIS_KIN"/>
    <property type="match status" value="1"/>
</dbReference>
<evidence type="ECO:0000256" key="11">
    <source>
        <dbReference type="SAM" id="MobiDB-lite"/>
    </source>
</evidence>
<evidence type="ECO:0000256" key="3">
    <source>
        <dbReference type="ARBA" id="ARBA00012438"/>
    </source>
</evidence>
<dbReference type="InterPro" id="IPR036097">
    <property type="entry name" value="HisK_dim/P_sf"/>
</dbReference>
<evidence type="ECO:0000313" key="16">
    <source>
        <dbReference type="Proteomes" id="UP001500752"/>
    </source>
</evidence>
<feature type="domain" description="HAMP" evidence="14">
    <location>
        <begin position="197"/>
        <end position="259"/>
    </location>
</feature>
<accession>A0ABP7C3J0</accession>
<dbReference type="InterPro" id="IPR004358">
    <property type="entry name" value="Sig_transdc_His_kin-like_C"/>
</dbReference>
<dbReference type="Gene3D" id="3.30.565.10">
    <property type="entry name" value="Histidine kinase-like ATPase, C-terminal domain"/>
    <property type="match status" value="1"/>
</dbReference>
<dbReference type="CDD" id="cd00082">
    <property type="entry name" value="HisKA"/>
    <property type="match status" value="1"/>
</dbReference>
<dbReference type="SMART" id="SM00304">
    <property type="entry name" value="HAMP"/>
    <property type="match status" value="1"/>
</dbReference>
<keyword evidence="4" id="KW-0597">Phosphoprotein</keyword>
<keyword evidence="7 15" id="KW-0418">Kinase</keyword>
<keyword evidence="16" id="KW-1185">Reference proteome</keyword>
<comment type="caution">
    <text evidence="15">The sequence shown here is derived from an EMBL/GenBank/DDBJ whole genome shotgun (WGS) entry which is preliminary data.</text>
</comment>
<keyword evidence="9" id="KW-0902">Two-component regulatory system</keyword>
<evidence type="ECO:0000259" key="13">
    <source>
        <dbReference type="PROSITE" id="PS50109"/>
    </source>
</evidence>
<dbReference type="InterPro" id="IPR005467">
    <property type="entry name" value="His_kinase_dom"/>
</dbReference>
<protein>
    <recommendedName>
        <fullName evidence="3">histidine kinase</fullName>
        <ecNumber evidence="3">2.7.13.3</ecNumber>
    </recommendedName>
</protein>
<evidence type="ECO:0000313" key="15">
    <source>
        <dbReference type="EMBL" id="GAA3678718.1"/>
    </source>
</evidence>
<dbReference type="InterPro" id="IPR003660">
    <property type="entry name" value="HAMP_dom"/>
</dbReference>
<feature type="domain" description="Histidine kinase" evidence="13">
    <location>
        <begin position="274"/>
        <end position="489"/>
    </location>
</feature>
<sequence length="515" mass="54599">MTAPGTRPDAAVARRSMSLSWRLVAALVALLALICMVIGLITHTAMERVLYAQVDQQLSYASDRAVSFERRNSEQGRDFDPLDASGMASGTVNARLKDGMLMVGGVLDPQTGERRDISPEDAAQLAAVVPGAAPVEVQLSIGPYRLVAVRSGPDRSVITGLPLASAQSTVESLSWTMLLVSAAGLAATGLIGSLIIRRSLRPLERVSAVAGAVAALPLDAGEVRLAQRVAPADSRPGTEVGNVGHALNALLENVESALEVRQRSEAQMRRFVGDASHELRTPLAAVRGYSELVAATEHLSDDGRRSLDRVVEQSRRMGSLVENLLLLARLDEGKKTPFREVDLVPLVADAVRDLSVSAPGHVWRLDLPNASVPVLGDGPQLARVLNNLLANARKHTRDGTTVEAALRRSADGREALLTVTDNGEGIDPEFLPHVFERFARADKARSGSDGTTGLGLPIVQAIVESHSGSIDVASRPGRTVFEVHLPLASPAPPRPAAPPKPEKLPKPAVEASPRA</sequence>
<dbReference type="InterPro" id="IPR036890">
    <property type="entry name" value="HATPase_C_sf"/>
</dbReference>
<dbReference type="CDD" id="cd00075">
    <property type="entry name" value="HATPase"/>
    <property type="match status" value="1"/>
</dbReference>
<keyword evidence="5" id="KW-0808">Transferase</keyword>
<organism evidence="15 16">
    <name type="scientific">Arthrobacter ginkgonis</name>
    <dbReference type="NCBI Taxonomy" id="1630594"/>
    <lineage>
        <taxon>Bacteria</taxon>
        <taxon>Bacillati</taxon>
        <taxon>Actinomycetota</taxon>
        <taxon>Actinomycetes</taxon>
        <taxon>Micrococcales</taxon>
        <taxon>Micrococcaceae</taxon>
        <taxon>Arthrobacter</taxon>
    </lineage>
</organism>
<dbReference type="SMART" id="SM00388">
    <property type="entry name" value="HisKA"/>
    <property type="match status" value="1"/>
</dbReference>
<evidence type="ECO:0000259" key="14">
    <source>
        <dbReference type="PROSITE" id="PS50885"/>
    </source>
</evidence>